<dbReference type="SMART" id="SM00382">
    <property type="entry name" value="AAA"/>
    <property type="match status" value="1"/>
</dbReference>
<evidence type="ECO:0000313" key="6">
    <source>
        <dbReference type="EMBL" id="MBI2875495.1"/>
    </source>
</evidence>
<dbReference type="CDD" id="cd00009">
    <property type="entry name" value="AAA"/>
    <property type="match status" value="1"/>
</dbReference>
<dbReference type="SUPFAM" id="SSF46689">
    <property type="entry name" value="Homeodomain-like"/>
    <property type="match status" value="1"/>
</dbReference>
<dbReference type="PROSITE" id="PS00675">
    <property type="entry name" value="SIGMA54_INTERACT_1"/>
    <property type="match status" value="1"/>
</dbReference>
<comment type="caution">
    <text evidence="6">The sequence shown here is derived from an EMBL/GenBank/DDBJ whole genome shotgun (WGS) entry which is preliminary data.</text>
</comment>
<evidence type="ECO:0000256" key="4">
    <source>
        <dbReference type="ARBA" id="ARBA00023163"/>
    </source>
</evidence>
<dbReference type="PROSITE" id="PS50045">
    <property type="entry name" value="SIGMA54_INTERACT_4"/>
    <property type="match status" value="1"/>
</dbReference>
<gene>
    <name evidence="6" type="ORF">HYY20_01280</name>
</gene>
<organism evidence="6 7">
    <name type="scientific">Tectimicrobiota bacterium</name>
    <dbReference type="NCBI Taxonomy" id="2528274"/>
    <lineage>
        <taxon>Bacteria</taxon>
        <taxon>Pseudomonadati</taxon>
        <taxon>Nitrospinota/Tectimicrobiota group</taxon>
        <taxon>Candidatus Tectimicrobiota</taxon>
    </lineage>
</organism>
<dbReference type="InterPro" id="IPR009057">
    <property type="entry name" value="Homeodomain-like_sf"/>
</dbReference>
<dbReference type="AlphaFoldDB" id="A0A932CLA4"/>
<dbReference type="Proteomes" id="UP000769766">
    <property type="component" value="Unassembled WGS sequence"/>
</dbReference>
<proteinExistence type="predicted"/>
<evidence type="ECO:0000259" key="5">
    <source>
        <dbReference type="PROSITE" id="PS50045"/>
    </source>
</evidence>
<dbReference type="PROSITE" id="PS00676">
    <property type="entry name" value="SIGMA54_INTERACT_2"/>
    <property type="match status" value="1"/>
</dbReference>
<name>A0A932CLA4_UNCTE</name>
<dbReference type="Pfam" id="PF00158">
    <property type="entry name" value="Sigma54_activat"/>
    <property type="match status" value="1"/>
</dbReference>
<dbReference type="EMBL" id="JACPRF010000037">
    <property type="protein sequence ID" value="MBI2875495.1"/>
    <property type="molecule type" value="Genomic_DNA"/>
</dbReference>
<dbReference type="Pfam" id="PF25601">
    <property type="entry name" value="AAA_lid_14"/>
    <property type="match status" value="1"/>
</dbReference>
<dbReference type="Gene3D" id="1.10.10.60">
    <property type="entry name" value="Homeodomain-like"/>
    <property type="match status" value="1"/>
</dbReference>
<evidence type="ECO:0000256" key="2">
    <source>
        <dbReference type="ARBA" id="ARBA00022840"/>
    </source>
</evidence>
<dbReference type="InterPro" id="IPR025943">
    <property type="entry name" value="Sigma_54_int_dom_ATP-bd_2"/>
</dbReference>
<dbReference type="InterPro" id="IPR003593">
    <property type="entry name" value="AAA+_ATPase"/>
</dbReference>
<reference evidence="6" key="1">
    <citation type="submission" date="2020-07" db="EMBL/GenBank/DDBJ databases">
        <title>Huge and variable diversity of episymbiotic CPR bacteria and DPANN archaea in groundwater ecosystems.</title>
        <authorList>
            <person name="He C.Y."/>
            <person name="Keren R."/>
            <person name="Whittaker M."/>
            <person name="Farag I.F."/>
            <person name="Doudna J."/>
            <person name="Cate J.H.D."/>
            <person name="Banfield J.F."/>
        </authorList>
    </citation>
    <scope>NUCLEOTIDE SEQUENCE</scope>
    <source>
        <strain evidence="6">NC_groundwater_672_Ag_B-0.1um_62_36</strain>
    </source>
</reference>
<dbReference type="Gene3D" id="1.10.8.60">
    <property type="match status" value="1"/>
</dbReference>
<dbReference type="InterPro" id="IPR027417">
    <property type="entry name" value="P-loop_NTPase"/>
</dbReference>
<evidence type="ECO:0000313" key="7">
    <source>
        <dbReference type="Proteomes" id="UP000769766"/>
    </source>
</evidence>
<dbReference type="InterPro" id="IPR025662">
    <property type="entry name" value="Sigma_54_int_dom_ATP-bd_1"/>
</dbReference>
<dbReference type="InterPro" id="IPR058031">
    <property type="entry name" value="AAA_lid_NorR"/>
</dbReference>
<dbReference type="SUPFAM" id="SSF52540">
    <property type="entry name" value="P-loop containing nucleoside triphosphate hydrolases"/>
    <property type="match status" value="1"/>
</dbReference>
<dbReference type="InterPro" id="IPR002078">
    <property type="entry name" value="Sigma_54_int"/>
</dbReference>
<feature type="domain" description="Sigma-54 factor interaction" evidence="5">
    <location>
        <begin position="1"/>
        <end position="223"/>
    </location>
</feature>
<accession>A0A932CLA4</accession>
<keyword evidence="3" id="KW-0805">Transcription regulation</keyword>
<keyword evidence="4" id="KW-0804">Transcription</keyword>
<dbReference type="GO" id="GO:0043565">
    <property type="term" value="F:sequence-specific DNA binding"/>
    <property type="evidence" value="ECO:0007669"/>
    <property type="project" value="InterPro"/>
</dbReference>
<dbReference type="PRINTS" id="PR01590">
    <property type="entry name" value="HTHFIS"/>
</dbReference>
<sequence>MRQLKAQIRQAAAREIPVLITGETGTGKELVARALHHLGPRRQGPFVALNCAGIPEGLLESELFGHERGAFTGAHASRKGKMELAQEGTLFLDEIAEMSPAAQAKLLRAIEGHKVYRLGGKQPLRLDLRILAATNQDLERRMAEGGFRNDLYFRLSMVHLHLPPLRERREDIPLLLAHYLAAGSRRWGTEVAGFTPEAQEALLRYRWPGNVRELCGLVEASFMGTSSSWISLKELPEFFHRRLLADQGLPPTERDLLLSALLAYPGNRTQAARQLGWSRKTLYRKMHKYKIDFPTPGQDPD</sequence>
<dbReference type="FunFam" id="3.40.50.300:FF:000006">
    <property type="entry name" value="DNA-binding transcriptional regulator NtrC"/>
    <property type="match status" value="1"/>
</dbReference>
<evidence type="ECO:0000256" key="1">
    <source>
        <dbReference type="ARBA" id="ARBA00022741"/>
    </source>
</evidence>
<dbReference type="PANTHER" id="PTHR32071:SF57">
    <property type="entry name" value="C4-DICARBOXYLATE TRANSPORT TRANSCRIPTIONAL REGULATORY PROTEIN DCTD"/>
    <property type="match status" value="1"/>
</dbReference>
<dbReference type="InterPro" id="IPR002197">
    <property type="entry name" value="HTH_Fis"/>
</dbReference>
<keyword evidence="2" id="KW-0067">ATP-binding</keyword>
<protein>
    <submittedName>
        <fullName evidence="6">Sigma-54-dependent Fis family transcriptional regulator</fullName>
    </submittedName>
</protein>
<dbReference type="Gene3D" id="3.40.50.300">
    <property type="entry name" value="P-loop containing nucleotide triphosphate hydrolases"/>
    <property type="match status" value="1"/>
</dbReference>
<dbReference type="PANTHER" id="PTHR32071">
    <property type="entry name" value="TRANSCRIPTIONAL REGULATORY PROTEIN"/>
    <property type="match status" value="1"/>
</dbReference>
<dbReference type="GO" id="GO:0005524">
    <property type="term" value="F:ATP binding"/>
    <property type="evidence" value="ECO:0007669"/>
    <property type="project" value="UniProtKB-KW"/>
</dbReference>
<keyword evidence="1" id="KW-0547">Nucleotide-binding</keyword>
<dbReference type="GO" id="GO:0006355">
    <property type="term" value="P:regulation of DNA-templated transcription"/>
    <property type="evidence" value="ECO:0007669"/>
    <property type="project" value="InterPro"/>
</dbReference>
<dbReference type="Pfam" id="PF02954">
    <property type="entry name" value="HTH_8"/>
    <property type="match status" value="1"/>
</dbReference>
<evidence type="ECO:0000256" key="3">
    <source>
        <dbReference type="ARBA" id="ARBA00023015"/>
    </source>
</evidence>